<dbReference type="EMBL" id="BKAV01000020">
    <property type="protein sequence ID" value="GEQ00773.1"/>
    <property type="molecule type" value="Genomic_DNA"/>
</dbReference>
<keyword evidence="3" id="KW-1003">Cell membrane</keyword>
<evidence type="ECO:0000256" key="6">
    <source>
        <dbReference type="ARBA" id="ARBA00023136"/>
    </source>
</evidence>
<dbReference type="EMBL" id="UGZE01000001">
    <property type="protein sequence ID" value="SUJ17152.1"/>
    <property type="molecule type" value="Genomic_DNA"/>
</dbReference>
<evidence type="ECO:0000313" key="8">
    <source>
        <dbReference type="EMBL" id="GEQ00773.1"/>
    </source>
</evidence>
<feature type="transmembrane region" description="Helical" evidence="7">
    <location>
        <begin position="113"/>
        <end position="130"/>
    </location>
</feature>
<dbReference type="AlphaFoldDB" id="A0A380CDC9"/>
<evidence type="ECO:0000313" key="10">
    <source>
        <dbReference type="Proteomes" id="UP000254956"/>
    </source>
</evidence>
<evidence type="ECO:0000313" key="11">
    <source>
        <dbReference type="Proteomes" id="UP000321598"/>
    </source>
</evidence>
<organism evidence="9 10">
    <name type="scientific">Staphylococcus arlettae</name>
    <dbReference type="NCBI Taxonomy" id="29378"/>
    <lineage>
        <taxon>Bacteria</taxon>
        <taxon>Bacillati</taxon>
        <taxon>Bacillota</taxon>
        <taxon>Bacilli</taxon>
        <taxon>Bacillales</taxon>
        <taxon>Staphylococcaceae</taxon>
        <taxon>Staphylococcus</taxon>
    </lineage>
</organism>
<sequence>MSFKNKHLSPHIENQTINRMRFSLLIIRLMLATSFLVHGTLKFVDLQGTYNFLGSLGLSPTMALLLSYGEVIGGIALLIGFLPPYVNIFYIGVMLGSIFTLKLSRGYVSGYEFEIIHIMMNIALLIGYRWKKWFQFY</sequence>
<keyword evidence="5 7" id="KW-1133">Transmembrane helix</keyword>
<evidence type="ECO:0000256" key="1">
    <source>
        <dbReference type="ARBA" id="ARBA00004651"/>
    </source>
</evidence>
<keyword evidence="6 7" id="KW-0472">Membrane</keyword>
<reference evidence="8 11" key="2">
    <citation type="submission" date="2019-07" db="EMBL/GenBank/DDBJ databases">
        <title>Whole genome shotgun sequence of Staphylococcus arlettae NBRC 109765.</title>
        <authorList>
            <person name="Hosoyama A."/>
            <person name="Uohara A."/>
            <person name="Ohji S."/>
            <person name="Ichikawa N."/>
        </authorList>
    </citation>
    <scope>NUCLEOTIDE SEQUENCE [LARGE SCALE GENOMIC DNA]</scope>
    <source>
        <strain evidence="8 11">NBRC 109765</strain>
    </source>
</reference>
<protein>
    <submittedName>
        <fullName evidence="9">Membrane spanning protein</fullName>
    </submittedName>
</protein>
<evidence type="ECO:0000313" key="9">
    <source>
        <dbReference type="EMBL" id="SUJ17152.1"/>
    </source>
</evidence>
<evidence type="ECO:0000256" key="4">
    <source>
        <dbReference type="ARBA" id="ARBA00022692"/>
    </source>
</evidence>
<evidence type="ECO:0000256" key="2">
    <source>
        <dbReference type="ARBA" id="ARBA00006679"/>
    </source>
</evidence>
<name>A0A380CDC9_9STAP</name>
<keyword evidence="11" id="KW-1185">Reference proteome</keyword>
<dbReference type="PANTHER" id="PTHR33452">
    <property type="entry name" value="OXIDOREDUCTASE CATD-RELATED"/>
    <property type="match status" value="1"/>
</dbReference>
<evidence type="ECO:0000256" key="5">
    <source>
        <dbReference type="ARBA" id="ARBA00022989"/>
    </source>
</evidence>
<dbReference type="Pfam" id="PF07681">
    <property type="entry name" value="DoxX"/>
    <property type="match status" value="1"/>
</dbReference>
<evidence type="ECO:0000256" key="7">
    <source>
        <dbReference type="SAM" id="Phobius"/>
    </source>
</evidence>
<proteinExistence type="inferred from homology"/>
<dbReference type="Proteomes" id="UP000254956">
    <property type="component" value="Unassembled WGS sequence"/>
</dbReference>
<accession>A0A380CDC9</accession>
<comment type="subcellular location">
    <subcellularLocation>
        <location evidence="1">Cell membrane</location>
        <topology evidence="1">Multi-pass membrane protein</topology>
    </subcellularLocation>
</comment>
<dbReference type="PANTHER" id="PTHR33452:SF1">
    <property type="entry name" value="INNER MEMBRANE PROTEIN YPHA-RELATED"/>
    <property type="match status" value="1"/>
</dbReference>
<evidence type="ECO:0000256" key="3">
    <source>
        <dbReference type="ARBA" id="ARBA00022475"/>
    </source>
</evidence>
<gene>
    <name evidence="9" type="ORF">NCTC12413_01113</name>
    <name evidence="8" type="ORF">SAR03_18100</name>
</gene>
<comment type="similarity">
    <text evidence="2">Belongs to the DoxX family.</text>
</comment>
<dbReference type="STRING" id="1212545.SARL_03476"/>
<reference evidence="9 10" key="1">
    <citation type="submission" date="2018-06" db="EMBL/GenBank/DDBJ databases">
        <authorList>
            <consortium name="Pathogen Informatics"/>
            <person name="Doyle S."/>
        </authorList>
    </citation>
    <scope>NUCLEOTIDE SEQUENCE [LARGE SCALE GENOMIC DNA]</scope>
    <source>
        <strain evidence="9 10">NCTC12413</strain>
    </source>
</reference>
<feature type="transmembrane region" description="Helical" evidence="7">
    <location>
        <begin position="21"/>
        <end position="41"/>
    </location>
</feature>
<dbReference type="Proteomes" id="UP000321598">
    <property type="component" value="Unassembled WGS sequence"/>
</dbReference>
<dbReference type="InterPro" id="IPR032808">
    <property type="entry name" value="DoxX"/>
</dbReference>
<dbReference type="GO" id="GO:0005886">
    <property type="term" value="C:plasma membrane"/>
    <property type="evidence" value="ECO:0007669"/>
    <property type="project" value="UniProtKB-SubCell"/>
</dbReference>
<keyword evidence="4 7" id="KW-0812">Transmembrane</keyword>
<dbReference type="InterPro" id="IPR051907">
    <property type="entry name" value="DoxX-like_oxidoreductase"/>
</dbReference>